<dbReference type="OrthoDB" id="9807829at2"/>
<dbReference type="STRING" id="1790137.AXE80_10670"/>
<dbReference type="PANTHER" id="PTHR21600">
    <property type="entry name" value="MITOCHONDRIAL RNA PSEUDOURIDINE SYNTHASE"/>
    <property type="match status" value="1"/>
</dbReference>
<dbReference type="Proteomes" id="UP000092967">
    <property type="component" value="Chromosome"/>
</dbReference>
<dbReference type="AlphaFoldDB" id="A0A1B1Y7H9"/>
<reference evidence="4 5" key="1">
    <citation type="submission" date="2016-02" db="EMBL/GenBank/DDBJ databases">
        <authorList>
            <person name="Wen L."/>
            <person name="He K."/>
            <person name="Yang H."/>
        </authorList>
    </citation>
    <scope>NUCLEOTIDE SEQUENCE [LARGE SCALE GENOMIC DNA]</scope>
    <source>
        <strain evidence="4 5">CZ1127</strain>
    </source>
</reference>
<accession>A0A1B1Y7H9</accession>
<keyword evidence="5" id="KW-1185">Reference proteome</keyword>
<dbReference type="EMBL" id="CP014224">
    <property type="protein sequence ID" value="ANW96707.1"/>
    <property type="molecule type" value="Genomic_DNA"/>
</dbReference>
<evidence type="ECO:0000259" key="3">
    <source>
        <dbReference type="Pfam" id="PF00849"/>
    </source>
</evidence>
<dbReference type="KEGG" id="wfu:AXE80_10670"/>
<evidence type="ECO:0000256" key="2">
    <source>
        <dbReference type="PROSITE-ProRule" id="PRU00182"/>
    </source>
</evidence>
<evidence type="ECO:0000256" key="1">
    <source>
        <dbReference type="ARBA" id="ARBA00010876"/>
    </source>
</evidence>
<feature type="domain" description="Pseudouridine synthase RsuA/RluA-like" evidence="3">
    <location>
        <begin position="89"/>
        <end position="228"/>
    </location>
</feature>
<dbReference type="PROSITE" id="PS01129">
    <property type="entry name" value="PSI_RLU"/>
    <property type="match status" value="1"/>
</dbReference>
<dbReference type="InterPro" id="IPR020103">
    <property type="entry name" value="PsdUridine_synth_cat_dom_sf"/>
</dbReference>
<dbReference type="GO" id="GO:0140098">
    <property type="term" value="F:catalytic activity, acting on RNA"/>
    <property type="evidence" value="ECO:0007669"/>
    <property type="project" value="UniProtKB-ARBA"/>
</dbReference>
<organism evidence="4 5">
    <name type="scientific">Wenyingzhuangia fucanilytica</name>
    <dbReference type="NCBI Taxonomy" id="1790137"/>
    <lineage>
        <taxon>Bacteria</taxon>
        <taxon>Pseudomonadati</taxon>
        <taxon>Bacteroidota</taxon>
        <taxon>Flavobacteriia</taxon>
        <taxon>Flavobacteriales</taxon>
        <taxon>Flavobacteriaceae</taxon>
        <taxon>Wenyingzhuangia</taxon>
    </lineage>
</organism>
<dbReference type="RefSeq" id="WP_068827122.1">
    <property type="nucleotide sequence ID" value="NZ_CP014224.1"/>
</dbReference>
<dbReference type="InterPro" id="IPR006224">
    <property type="entry name" value="PsdUridine_synth_RluA-like_CS"/>
</dbReference>
<name>A0A1B1Y7H9_9FLAO</name>
<protein>
    <submittedName>
        <fullName evidence="4">RNA pseudouridine synthase</fullName>
    </submittedName>
</protein>
<dbReference type="Gene3D" id="3.30.2350.10">
    <property type="entry name" value="Pseudouridine synthase"/>
    <property type="match status" value="1"/>
</dbReference>
<dbReference type="GO" id="GO:0000455">
    <property type="term" value="P:enzyme-directed rRNA pseudouridine synthesis"/>
    <property type="evidence" value="ECO:0007669"/>
    <property type="project" value="TreeGrafter"/>
</dbReference>
<keyword evidence="2" id="KW-0694">RNA-binding</keyword>
<dbReference type="SUPFAM" id="SSF55120">
    <property type="entry name" value="Pseudouridine synthase"/>
    <property type="match status" value="1"/>
</dbReference>
<dbReference type="InterPro" id="IPR006145">
    <property type="entry name" value="PsdUridine_synth_RsuA/RluA"/>
</dbReference>
<comment type="similarity">
    <text evidence="1">Belongs to the pseudouridine synthase RluA family.</text>
</comment>
<evidence type="ECO:0000313" key="4">
    <source>
        <dbReference type="EMBL" id="ANW96707.1"/>
    </source>
</evidence>
<dbReference type="PANTHER" id="PTHR21600:SF87">
    <property type="entry name" value="RNA PSEUDOURIDYLATE SYNTHASE DOMAIN-CONTAINING PROTEIN 1"/>
    <property type="match status" value="1"/>
</dbReference>
<proteinExistence type="inferred from homology"/>
<gene>
    <name evidence="4" type="ORF">AXE80_10670</name>
</gene>
<dbReference type="GO" id="GO:0003723">
    <property type="term" value="F:RNA binding"/>
    <property type="evidence" value="ECO:0007669"/>
    <property type="project" value="UniProtKB-KW"/>
</dbReference>
<dbReference type="PROSITE" id="PS50889">
    <property type="entry name" value="S4"/>
    <property type="match status" value="1"/>
</dbReference>
<evidence type="ECO:0000313" key="5">
    <source>
        <dbReference type="Proteomes" id="UP000092967"/>
    </source>
</evidence>
<dbReference type="Pfam" id="PF00849">
    <property type="entry name" value="PseudoU_synth_2"/>
    <property type="match status" value="1"/>
</dbReference>
<dbReference type="InterPro" id="IPR050188">
    <property type="entry name" value="RluA_PseudoU_synthase"/>
</dbReference>
<sequence length="284" mass="31712">MKIIESHTSPNLPYGIRLSDYAVDIFASIPTKAGIKKAIKKGLILVNHQRGVSGQFITGGEKIELLENENLIKKNIDLTLEILWEDDYLAVIYKPAGLLVSGNKAKTVSNALAYNLKMSSQKDAVKPQPVHRLDFGTSGLLLVGKTANSIRDLGKLFEDKNIQKTYEAVTIGEMKNQGTIDFAIDEKESLSSYQVLKTVVSERFDKLNLVQLTPHTGRRHQLRIHCTHIGNPILGDVEHGIEGKILKGKGLYLHAKSLTFIHPYTQEKLTIKKESPNKFDKLFL</sequence>
<dbReference type="GO" id="GO:0009982">
    <property type="term" value="F:pseudouridine synthase activity"/>
    <property type="evidence" value="ECO:0007669"/>
    <property type="project" value="InterPro"/>
</dbReference>